<protein>
    <submittedName>
        <fullName evidence="4">Bacterial Ig-like domain protein</fullName>
    </submittedName>
</protein>
<dbReference type="InterPro" id="IPR013783">
    <property type="entry name" value="Ig-like_fold"/>
</dbReference>
<dbReference type="Gene3D" id="2.60.40.10">
    <property type="entry name" value="Immunoglobulins"/>
    <property type="match status" value="3"/>
</dbReference>
<feature type="compositionally biased region" description="Acidic residues" evidence="1">
    <location>
        <begin position="842"/>
        <end position="852"/>
    </location>
</feature>
<reference evidence="4 5" key="1">
    <citation type="journal article" date="2011" name="Mol. Biol. Evol.">
        <title>Comparative genomic analysis of fruiting body formation in Myxococcales.</title>
        <authorList>
            <person name="Huntley S."/>
            <person name="Hamann N."/>
            <person name="Wegener-Feldbrugge S."/>
            <person name="Treuner-Lange A."/>
            <person name="Kube M."/>
            <person name="Reinhardt R."/>
            <person name="Klages S."/>
            <person name="Muller R."/>
            <person name="Ronning C.M."/>
            <person name="Nierman W.C."/>
            <person name="Sogaard-Andersen L."/>
        </authorList>
    </citation>
    <scope>NUCLEOTIDE SEQUENCE [LARGE SCALE GENOMIC DNA]</scope>
    <source>
        <strain evidence="4 5">DW4/3-1</strain>
    </source>
</reference>
<dbReference type="SUPFAM" id="SSF49373">
    <property type="entry name" value="Invasin/intimin cell-adhesion fragments"/>
    <property type="match status" value="1"/>
</dbReference>
<dbReference type="Pfam" id="PF16403">
    <property type="entry name" value="Bact_surface_Ig-like"/>
    <property type="match status" value="1"/>
</dbReference>
<dbReference type="STRING" id="378806.STAUR_2903"/>
<dbReference type="eggNOG" id="COG4257">
    <property type="taxonomic scope" value="Bacteria"/>
</dbReference>
<evidence type="ECO:0000313" key="5">
    <source>
        <dbReference type="Proteomes" id="UP000001351"/>
    </source>
</evidence>
<dbReference type="KEGG" id="sur:STAUR_2903"/>
<evidence type="ECO:0000313" key="4">
    <source>
        <dbReference type="EMBL" id="ADO70695.1"/>
    </source>
</evidence>
<keyword evidence="5" id="KW-1185">Reference proteome</keyword>
<feature type="region of interest" description="Disordered" evidence="1">
    <location>
        <begin position="837"/>
        <end position="857"/>
    </location>
</feature>
<organism evidence="4 5">
    <name type="scientific">Stigmatella aurantiaca (strain DW4/3-1)</name>
    <dbReference type="NCBI Taxonomy" id="378806"/>
    <lineage>
        <taxon>Bacteria</taxon>
        <taxon>Pseudomonadati</taxon>
        <taxon>Myxococcota</taxon>
        <taxon>Myxococcia</taxon>
        <taxon>Myxococcales</taxon>
        <taxon>Cystobacterineae</taxon>
        <taxon>Archangiaceae</taxon>
        <taxon>Stigmatella</taxon>
    </lineage>
</organism>
<dbReference type="EMBL" id="CP002271">
    <property type="protein sequence ID" value="ADO70695.1"/>
    <property type="molecule type" value="Genomic_DNA"/>
</dbReference>
<gene>
    <name evidence="4" type="ordered locus">STAUR_2903</name>
</gene>
<feature type="compositionally biased region" description="Polar residues" evidence="1">
    <location>
        <begin position="20"/>
        <end position="32"/>
    </location>
</feature>
<dbReference type="Pfam" id="PF17517">
    <property type="entry name" value="IgGFc_binding"/>
    <property type="match status" value="1"/>
</dbReference>
<feature type="region of interest" description="Disordered" evidence="1">
    <location>
        <begin position="656"/>
        <end position="680"/>
    </location>
</feature>
<accession>E3FQK2</accession>
<feature type="region of interest" description="Disordered" evidence="1">
    <location>
        <begin position="904"/>
        <end position="924"/>
    </location>
</feature>
<dbReference type="InterPro" id="IPR008964">
    <property type="entry name" value="Invasin/intimin_cell_adhesion"/>
</dbReference>
<evidence type="ECO:0000256" key="1">
    <source>
        <dbReference type="SAM" id="MobiDB-lite"/>
    </source>
</evidence>
<dbReference type="AlphaFoldDB" id="E3FQK2"/>
<dbReference type="InterPro" id="IPR035234">
    <property type="entry name" value="IgGFc-bd_N"/>
</dbReference>
<dbReference type="InterPro" id="IPR035986">
    <property type="entry name" value="PKD_dom_sf"/>
</dbReference>
<dbReference type="InterPro" id="IPR032179">
    <property type="entry name" value="Cry22Aa_Ig-like"/>
</dbReference>
<dbReference type="eggNOG" id="COG3291">
    <property type="taxonomic scope" value="Bacteria"/>
</dbReference>
<dbReference type="SUPFAM" id="SSF49299">
    <property type="entry name" value="PKD domain"/>
    <property type="match status" value="1"/>
</dbReference>
<dbReference type="HOGENOM" id="CLU_351902_0_0_7"/>
<sequence length="924" mass="96667">MGCGNEARQEEPLSPPSPAQRWQSLTPPSSMDSRGKEFWLTFPGNYGYSTPTLTLFITGEQATTGTVEIPGIGFSRTFEVVPGQATPVTLPGTAQLTASDLVESKGIHVTAGEEIAVYGLNRVKASTDAFLGLPTDILGTDYLALGFKNTGVVNGTQFGLVATEDGTVITITPAAKAGTHEEAVPFSITLGRGQTYQLKSTQSDEADLSGSSIHSNRPIAVFGGHECANIPDGDTYACDHLVEQLPPTTTWGKSFATVPLKSRSNGDTFRFVAAKDGAEVSINGTRVATLGRGQVHQQIIQGMAHISSTQPILVAQYSNSSSYDGVTSDPFMMLIPPYEQFLARYTVTAPPSGFQYNFINVVVPASAVQGFQLDGTPVPEGEFTAIGASGFAGAQLTVSNGAHHLAADLPFGAFMYGFDDYDSYGYAGGMSLAPVAVAARLTVAPEDSSGPIHQEHCLTATLVDQNGQPVNGVRVDWAVEGVHTLAGFGNTDASGQNVFCYEGTLAGADTIAASVGSLSGTGARTWLAPEPTNRPPVALCQNLTLGGACGPVSGSVNQGSYDPDEGDTFSCVQTPSGPYTPGVHTVTLTCTDAAGLSASCQATITVERGTTLGETTLVLNGESHMQLQCGVDVWNDPGATATDMCGNPLAIRKFNSGDDDMDGIPGSQDPDDYGPGPNTSAEGTYSVQYMAIDSKWNVVSAIRQVTVDDTLPPTLTLNGPAEMTVACGNTFVDPSVTANDLCYGDLSAAVVKQGRVQPHTVGTYTLSYSVRDGSYNWATPLTRTVVVEDKQGPVVEPKPVTLWPATGELRTVLLSDCAKASDVCEYWADIQAQGTLTSITSDEPEDAAGDEDGNTKNDILLTGKASALIRAERNTSGNGRVYTLYFTVKDRAGNATRSSCKVQVPVSEQAPAEDDGLGGGYSVP</sequence>
<dbReference type="Proteomes" id="UP000001351">
    <property type="component" value="Chromosome"/>
</dbReference>
<feature type="domain" description="IgGFc-binding protein N-terminal" evidence="3">
    <location>
        <begin position="128"/>
        <end position="417"/>
    </location>
</feature>
<dbReference type="PANTHER" id="PTHR46534:SF2">
    <property type="entry name" value="VWFD DOMAIN-CONTAINING PROTEIN"/>
    <property type="match status" value="1"/>
</dbReference>
<name>E3FQK2_STIAD</name>
<proteinExistence type="predicted"/>
<feature type="region of interest" description="Disordered" evidence="1">
    <location>
        <begin position="1"/>
        <end position="34"/>
    </location>
</feature>
<evidence type="ECO:0000259" key="2">
    <source>
        <dbReference type="Pfam" id="PF16403"/>
    </source>
</evidence>
<evidence type="ECO:0000259" key="3">
    <source>
        <dbReference type="Pfam" id="PF17517"/>
    </source>
</evidence>
<dbReference type="PANTHER" id="PTHR46534">
    <property type="entry name" value="IGGFC_BINDING DOMAIN-CONTAINING PROTEIN"/>
    <property type="match status" value="1"/>
</dbReference>
<feature type="domain" description="Pesticidal crystal protein Cry22Aa Ig-like" evidence="2">
    <location>
        <begin position="715"/>
        <end position="787"/>
    </location>
</feature>